<evidence type="ECO:0000313" key="3">
    <source>
        <dbReference type="Proteomes" id="UP000244173"/>
    </source>
</evidence>
<dbReference type="AlphaFoldDB" id="A0A2S0P8W0"/>
<dbReference type="InterPro" id="IPR014833">
    <property type="entry name" value="TnsA_N"/>
</dbReference>
<accession>A0A2S0P8W0</accession>
<dbReference type="Gene3D" id="3.40.1350.10">
    <property type="match status" value="1"/>
</dbReference>
<dbReference type="Proteomes" id="UP000244173">
    <property type="component" value="Chromosome"/>
</dbReference>
<dbReference type="EMBL" id="CP028519">
    <property type="protein sequence ID" value="AVY93796.1"/>
    <property type="molecule type" value="Genomic_DNA"/>
</dbReference>
<dbReference type="InterPro" id="IPR011856">
    <property type="entry name" value="tRNA_endonuc-like_dom_sf"/>
</dbReference>
<dbReference type="GO" id="GO:0003676">
    <property type="term" value="F:nucleic acid binding"/>
    <property type="evidence" value="ECO:0007669"/>
    <property type="project" value="InterPro"/>
</dbReference>
<dbReference type="KEGG" id="maer:DAI18_06875"/>
<gene>
    <name evidence="2" type="ORF">DAI18_06875</name>
</gene>
<feature type="domain" description="TnsA endonuclease N-terminal" evidence="1">
    <location>
        <begin position="63"/>
        <end position="139"/>
    </location>
</feature>
<dbReference type="STRING" id="1122240.GCA_000620105_03491"/>
<keyword evidence="3" id="KW-1185">Reference proteome</keyword>
<dbReference type="OrthoDB" id="509902at2"/>
<proteinExistence type="predicted"/>
<dbReference type="InterPro" id="IPR011335">
    <property type="entry name" value="Restrct_endonuc-II-like"/>
</dbReference>
<organism evidence="2 3">
    <name type="scientific">Microvirgula aerodenitrificans</name>
    <dbReference type="NCBI Taxonomy" id="57480"/>
    <lineage>
        <taxon>Bacteria</taxon>
        <taxon>Pseudomonadati</taxon>
        <taxon>Pseudomonadota</taxon>
        <taxon>Betaproteobacteria</taxon>
        <taxon>Neisseriales</taxon>
        <taxon>Aquaspirillaceae</taxon>
        <taxon>Microvirgula</taxon>
    </lineage>
</organism>
<reference evidence="2 3" key="1">
    <citation type="submission" date="2018-04" db="EMBL/GenBank/DDBJ databases">
        <title>Denitrifier Microvirgula.</title>
        <authorList>
            <person name="Anderson E."/>
            <person name="Jang J."/>
            <person name="Ishii S."/>
        </authorList>
    </citation>
    <scope>NUCLEOTIDE SEQUENCE [LARGE SCALE GENOMIC DNA]</scope>
    <source>
        <strain evidence="2 3">BE2.4</strain>
    </source>
</reference>
<dbReference type="SUPFAM" id="SSF52980">
    <property type="entry name" value="Restriction endonuclease-like"/>
    <property type="match status" value="1"/>
</dbReference>
<dbReference type="RefSeq" id="WP_107888996.1">
    <property type="nucleotide sequence ID" value="NZ_CP028519.1"/>
</dbReference>
<dbReference type="Pfam" id="PF08722">
    <property type="entry name" value="Tn7_TnsA-like_N"/>
    <property type="match status" value="1"/>
</dbReference>
<evidence type="ECO:0000313" key="2">
    <source>
        <dbReference type="EMBL" id="AVY93796.1"/>
    </source>
</evidence>
<protein>
    <recommendedName>
        <fullName evidence="1">TnsA endonuclease N-terminal domain-containing protein</fullName>
    </recommendedName>
</protein>
<evidence type="ECO:0000259" key="1">
    <source>
        <dbReference type="Pfam" id="PF08722"/>
    </source>
</evidence>
<name>A0A2S0P8W0_9NEIS</name>
<sequence length="229" mass="25682">MKTTFHSTGFQPAWRSGTHTPARQVVAHTGGIVRGKFPSVKAGRMVAFESLLERDALYLCDFSESVTDIREQPFTLPFTDGTRVRRYTPDFALKLEDGSTLVLEVKPAAKLTQPDLAQTFALIRNEMRATNQRFRILTDDAIRREPRLGNLKLLHRYLSTPLPEPVSHVLHRSCPNKTLEEWGQSLGGLPYALAAIAHSLLIFDWSQELCLSTPVFAPSQGDAHVQNFL</sequence>